<dbReference type="InterPro" id="IPR001623">
    <property type="entry name" value="DnaJ_domain"/>
</dbReference>
<evidence type="ECO:0000313" key="3">
    <source>
        <dbReference type="EMBL" id="KIZ07156.1"/>
    </source>
</evidence>
<dbReference type="Proteomes" id="UP000054498">
    <property type="component" value="Unassembled WGS sequence"/>
</dbReference>
<dbReference type="RefSeq" id="XP_013906175.1">
    <property type="nucleotide sequence ID" value="XM_014050721.1"/>
</dbReference>
<name>A0A0D2NSC6_9CHLO</name>
<dbReference type="SUPFAM" id="SSF46565">
    <property type="entry name" value="Chaperone J-domain"/>
    <property type="match status" value="1"/>
</dbReference>
<feature type="compositionally biased region" description="Basic residues" evidence="1">
    <location>
        <begin position="272"/>
        <end position="282"/>
    </location>
</feature>
<gene>
    <name evidence="3" type="ORF">MNEG_0803</name>
</gene>
<keyword evidence="4" id="KW-1185">Reference proteome</keyword>
<feature type="compositionally biased region" description="Basic and acidic residues" evidence="1">
    <location>
        <begin position="315"/>
        <end position="325"/>
    </location>
</feature>
<feature type="compositionally biased region" description="Basic and acidic residues" evidence="1">
    <location>
        <begin position="209"/>
        <end position="220"/>
    </location>
</feature>
<dbReference type="Pfam" id="PF23302">
    <property type="entry name" value="HTH_DNAJC9"/>
    <property type="match status" value="1"/>
</dbReference>
<protein>
    <submittedName>
        <fullName evidence="3">Chaperone protein dnaJ 6</fullName>
    </submittedName>
</protein>
<dbReference type="PROSITE" id="PS50076">
    <property type="entry name" value="DNAJ_2"/>
    <property type="match status" value="1"/>
</dbReference>
<dbReference type="PANTHER" id="PTHR44916:SF1">
    <property type="entry name" value="CHAPERONE DNAJ-DOMAIN SUPERFAMILY PROTEIN-RELATED"/>
    <property type="match status" value="1"/>
</dbReference>
<dbReference type="PANTHER" id="PTHR44916">
    <property type="entry name" value="CHAPERONE DNAJ-DOMAIN SUPERFAMILY PROTEIN-RELATED"/>
    <property type="match status" value="1"/>
</dbReference>
<evidence type="ECO:0000313" key="4">
    <source>
        <dbReference type="Proteomes" id="UP000054498"/>
    </source>
</evidence>
<feature type="compositionally biased region" description="Gly residues" evidence="1">
    <location>
        <begin position="286"/>
        <end position="298"/>
    </location>
</feature>
<dbReference type="CDD" id="cd06257">
    <property type="entry name" value="DnaJ"/>
    <property type="match status" value="1"/>
</dbReference>
<dbReference type="InterPro" id="IPR056453">
    <property type="entry name" value="HTH_DNAJC9"/>
</dbReference>
<dbReference type="InterPro" id="IPR042977">
    <property type="entry name" value="AtJ6-like"/>
</dbReference>
<accession>A0A0D2NSC6</accession>
<dbReference type="Pfam" id="PF00226">
    <property type="entry name" value="DnaJ"/>
    <property type="match status" value="1"/>
</dbReference>
<dbReference type="KEGG" id="mng:MNEG_0803"/>
<feature type="domain" description="J" evidence="2">
    <location>
        <begin position="7"/>
        <end position="72"/>
    </location>
</feature>
<proteinExistence type="predicted"/>
<dbReference type="InterPro" id="IPR018253">
    <property type="entry name" value="DnaJ_domain_CS"/>
</dbReference>
<feature type="region of interest" description="Disordered" evidence="1">
    <location>
        <begin position="181"/>
        <end position="222"/>
    </location>
</feature>
<dbReference type="AlphaFoldDB" id="A0A0D2NSC6"/>
<dbReference type="STRING" id="145388.A0A0D2NSC6"/>
<evidence type="ECO:0000259" key="2">
    <source>
        <dbReference type="PROSITE" id="PS50076"/>
    </source>
</evidence>
<reference evidence="3 4" key="1">
    <citation type="journal article" date="2013" name="BMC Genomics">
        <title>Reconstruction of the lipid metabolism for the microalga Monoraphidium neglectum from its genome sequence reveals characteristics suitable for biofuel production.</title>
        <authorList>
            <person name="Bogen C."/>
            <person name="Al-Dilaimi A."/>
            <person name="Albersmeier A."/>
            <person name="Wichmann J."/>
            <person name="Grundmann M."/>
            <person name="Rupp O."/>
            <person name="Lauersen K.J."/>
            <person name="Blifernez-Klassen O."/>
            <person name="Kalinowski J."/>
            <person name="Goesmann A."/>
            <person name="Mussgnug J.H."/>
            <person name="Kruse O."/>
        </authorList>
    </citation>
    <scope>NUCLEOTIDE SEQUENCE [LARGE SCALE GENOMIC DNA]</scope>
    <source>
        <strain evidence="3 4">SAG 48.87</strain>
    </source>
</reference>
<dbReference type="InterPro" id="IPR036869">
    <property type="entry name" value="J_dom_sf"/>
</dbReference>
<dbReference type="PROSITE" id="PS00636">
    <property type="entry name" value="DNAJ_1"/>
    <property type="match status" value="1"/>
</dbReference>
<dbReference type="PRINTS" id="PR00625">
    <property type="entry name" value="JDOMAIN"/>
</dbReference>
<feature type="compositionally biased region" description="Acidic residues" evidence="1">
    <location>
        <begin position="299"/>
        <end position="314"/>
    </location>
</feature>
<sequence length="359" mass="37751">MEESGKSLYEVLCVDKAASQSDIKKAYYKLALQLHPDKNPGNEDAHRKFQALQRIYAVLGNPDKRALYDETGSLQDCEELAEGGLGGGAGGAFAGLYRAYSALFKKIDEQDIITFAAKYRGSDEERADLLRHYTECNGNMGRLFESVMLSRPELDSHRFMAAIDDAIDKGEVKRTKAYTKWAKATAAKPPPSTDPLAPEELAGSGSGGRKKDGGKRRGGEGSEAALVAAIQGKQGNRMAATLASLEAKYGAKSSDAGKRKAAKENKGGSSSSKKHSSKKRRRGGEGDGSGGSGAGSDGGGEDEGAGAEPTEEEFEAARRRMEAKRAGVASENGSGGGSGKELGKARAAGGSRGKPKKHK</sequence>
<dbReference type="GeneID" id="25726921"/>
<dbReference type="Gene3D" id="1.10.287.110">
    <property type="entry name" value="DnaJ domain"/>
    <property type="match status" value="1"/>
</dbReference>
<organism evidence="3 4">
    <name type="scientific">Monoraphidium neglectum</name>
    <dbReference type="NCBI Taxonomy" id="145388"/>
    <lineage>
        <taxon>Eukaryota</taxon>
        <taxon>Viridiplantae</taxon>
        <taxon>Chlorophyta</taxon>
        <taxon>core chlorophytes</taxon>
        <taxon>Chlorophyceae</taxon>
        <taxon>CS clade</taxon>
        <taxon>Sphaeropleales</taxon>
        <taxon>Selenastraceae</taxon>
        <taxon>Monoraphidium</taxon>
    </lineage>
</organism>
<dbReference type="SMART" id="SM00271">
    <property type="entry name" value="DnaJ"/>
    <property type="match status" value="1"/>
</dbReference>
<evidence type="ECO:0000256" key="1">
    <source>
        <dbReference type="SAM" id="MobiDB-lite"/>
    </source>
</evidence>
<feature type="compositionally biased region" description="Basic and acidic residues" evidence="1">
    <location>
        <begin position="255"/>
        <end position="266"/>
    </location>
</feature>
<dbReference type="EMBL" id="KK100289">
    <property type="protein sequence ID" value="KIZ07156.1"/>
    <property type="molecule type" value="Genomic_DNA"/>
</dbReference>
<dbReference type="OrthoDB" id="445556at2759"/>
<feature type="region of interest" description="Disordered" evidence="1">
    <location>
        <begin position="248"/>
        <end position="359"/>
    </location>
</feature>